<protein>
    <submittedName>
        <fullName evidence="1">Uncharacterized protein</fullName>
    </submittedName>
</protein>
<evidence type="ECO:0000313" key="1">
    <source>
        <dbReference type="EMBL" id="CNI07842.1"/>
    </source>
</evidence>
<dbReference type="EMBL" id="CQBM01000004">
    <property type="protein sequence ID" value="CNI07842.1"/>
    <property type="molecule type" value="Genomic_DNA"/>
</dbReference>
<dbReference type="Proteomes" id="UP000040841">
    <property type="component" value="Unassembled WGS sequence"/>
</dbReference>
<reference evidence="1 2" key="1">
    <citation type="submission" date="2015-03" db="EMBL/GenBank/DDBJ databases">
        <authorList>
            <consortium name="Pathogen Informatics"/>
            <person name="Murphy D."/>
        </authorList>
    </citation>
    <scope>NUCLEOTIDE SEQUENCE [LARGE SCALE GENOMIC DNA]</scope>
    <source>
        <strain evidence="1 2">FE82747</strain>
    </source>
</reference>
<evidence type="ECO:0000313" key="2">
    <source>
        <dbReference type="Proteomes" id="UP000040841"/>
    </source>
</evidence>
<sequence length="335" mass="38410">MSTTIAKNTLEVIKNQIGYLISKEDEFKKGKSYHEFGEIILHSLDFNLNSAIAERTKANKIASIEYSDILNRIESATIKFNKLSECQISAGSVTYSPHKKEMNELRGTIEKLKSVKSNFLNSKSNLNFEKSNEKVIKAQEMVTNIKSAFANDLYKNELIEYIDNLRIHFPEPLGNLNYSLLALFTEGDSPREQREQDLRLLADTMNKKDGPAYAAVKDEFMTIMHDYNNTLKELSLAKDALNSKKNRQDYDDFVSKMDNMKKKEEYKILSNEFTPKDKNSKSEIVHPETADKINTLVAALSNPKGEKETTSSFQTKDINMTQNKNFFFNDQTQFI</sequence>
<organism evidence="1 2">
    <name type="scientific">Yersinia mollaretii</name>
    <dbReference type="NCBI Taxonomy" id="33060"/>
    <lineage>
        <taxon>Bacteria</taxon>
        <taxon>Pseudomonadati</taxon>
        <taxon>Pseudomonadota</taxon>
        <taxon>Gammaproteobacteria</taxon>
        <taxon>Enterobacterales</taxon>
        <taxon>Yersiniaceae</taxon>
        <taxon>Yersinia</taxon>
    </lineage>
</organism>
<gene>
    <name evidence="1" type="ORF">ERS008502_02167</name>
</gene>
<name>A0AA36LNY9_YERMO</name>
<comment type="caution">
    <text evidence="1">The sequence shown here is derived from an EMBL/GenBank/DDBJ whole genome shotgun (WGS) entry which is preliminary data.</text>
</comment>
<proteinExistence type="predicted"/>
<accession>A0AA36LNY9</accession>
<dbReference type="RefSeq" id="WP_049647672.1">
    <property type="nucleotide sequence ID" value="NZ_CABHYS010000026.1"/>
</dbReference>
<dbReference type="AlphaFoldDB" id="A0AA36LNY9"/>